<proteinExistence type="predicted"/>
<evidence type="ECO:0000313" key="2">
    <source>
        <dbReference type="EMBL" id="KAF4719772.1"/>
    </source>
</evidence>
<evidence type="ECO:0000313" key="3">
    <source>
        <dbReference type="Proteomes" id="UP000553632"/>
    </source>
</evidence>
<feature type="region of interest" description="Disordered" evidence="1">
    <location>
        <begin position="71"/>
        <end position="112"/>
    </location>
</feature>
<feature type="non-terminal residue" evidence="2">
    <location>
        <position position="1"/>
    </location>
</feature>
<keyword evidence="3" id="KW-1185">Reference proteome</keyword>
<dbReference type="EMBL" id="JABANO010025712">
    <property type="protein sequence ID" value="KAF4719772.1"/>
    <property type="molecule type" value="Genomic_DNA"/>
</dbReference>
<comment type="caution">
    <text evidence="2">The sequence shown here is derived from an EMBL/GenBank/DDBJ whole genome shotgun (WGS) entry which is preliminary data.</text>
</comment>
<dbReference type="AlphaFoldDB" id="A0A7J6RHC7"/>
<dbReference type="Proteomes" id="UP000553632">
    <property type="component" value="Unassembled WGS sequence"/>
</dbReference>
<evidence type="ECO:0000256" key="1">
    <source>
        <dbReference type="SAM" id="MobiDB-lite"/>
    </source>
</evidence>
<protein>
    <submittedName>
        <fullName evidence="2">Protein transport protein S31</fullName>
    </submittedName>
</protein>
<gene>
    <name evidence="2" type="primary">SEC31_3</name>
    <name evidence="2" type="ORF">FOZ63_020131</name>
</gene>
<name>A0A7J6RHC7_PEROL</name>
<organism evidence="2 3">
    <name type="scientific">Perkinsus olseni</name>
    <name type="common">Perkinsus atlanticus</name>
    <dbReference type="NCBI Taxonomy" id="32597"/>
    <lineage>
        <taxon>Eukaryota</taxon>
        <taxon>Sar</taxon>
        <taxon>Alveolata</taxon>
        <taxon>Perkinsozoa</taxon>
        <taxon>Perkinsea</taxon>
        <taxon>Perkinsida</taxon>
        <taxon>Perkinsidae</taxon>
        <taxon>Perkinsus</taxon>
    </lineage>
</organism>
<accession>A0A7J6RHC7</accession>
<dbReference type="Gene3D" id="1.25.40.1030">
    <property type="match status" value="1"/>
</dbReference>
<feature type="compositionally biased region" description="Polar residues" evidence="1">
    <location>
        <begin position="102"/>
        <end position="112"/>
    </location>
</feature>
<reference evidence="2 3" key="1">
    <citation type="submission" date="2020-04" db="EMBL/GenBank/DDBJ databases">
        <title>Perkinsus olseni comparative genomics.</title>
        <authorList>
            <person name="Bogema D.R."/>
        </authorList>
    </citation>
    <scope>NUCLEOTIDE SEQUENCE [LARGE SCALE GENOMIC DNA]</scope>
    <source>
        <strain evidence="2 3">ATCC PRA-207</strain>
    </source>
</reference>
<feature type="compositionally biased region" description="Low complexity" evidence="1">
    <location>
        <begin position="90"/>
        <end position="101"/>
    </location>
</feature>
<sequence>MSTPSNVFWTGALKDYCEVKIDEISDEHEKLSWDIMACLFDEDYRQEIVSKIGIDHTEIVKAAEQYLGRPVKRDRSDNAIANQSGATQGDVVDNQQQQNQQATPMDSEQAES</sequence>